<dbReference type="Proteomes" id="UP000233778">
    <property type="component" value="Chromosome"/>
</dbReference>
<reference evidence="2 3" key="1">
    <citation type="journal article" date="2013" name="Genome Announc.">
        <title>Draft genome sequence of Serratia sp. strain ATCC 39006, a model bacterium for analysis of the biosynthesis and regulation of prodigiosin, a carbapenem, and gas vesicles.</title>
        <authorList>
            <person name="Fineran P.C."/>
            <person name="Iglesias Cans M.C."/>
            <person name="Ramsay J.P."/>
            <person name="Wilf N.M."/>
            <person name="Cossyleon D."/>
            <person name="McNeil M.B."/>
            <person name="Williamson N.R."/>
            <person name="Monson R.E."/>
            <person name="Becher S.A."/>
            <person name="Stanton J.A."/>
            <person name="Brugger K."/>
            <person name="Brown S.D."/>
            <person name="Salmond G.P."/>
        </authorList>
    </citation>
    <scope>NUCLEOTIDE SEQUENCE [LARGE SCALE GENOMIC DNA]</scope>
    <source>
        <strain evidence="2">ATCC 39006</strain>
        <strain evidence="3">ATCC 39006 / SC 11482</strain>
    </source>
</reference>
<dbReference type="STRING" id="104623.Ser39006_00568"/>
<evidence type="ECO:0000313" key="4">
    <source>
        <dbReference type="Proteomes" id="UP000233778"/>
    </source>
</evidence>
<dbReference type="RefSeq" id="WP_021013843.1">
    <property type="nucleotide sequence ID" value="NZ_CP025084.1"/>
</dbReference>
<keyword evidence="3" id="KW-1185">Reference proteome</keyword>
<reference evidence="1 4" key="3">
    <citation type="submission" date="2017-11" db="EMBL/GenBank/DDBJ databases">
        <title>Complete genome sequence of Serratia sp. ATCC 39006 LacA.</title>
        <authorList>
            <person name="Hampton H.G."/>
            <person name="Jackson S.A."/>
            <person name="Jauregui R."/>
            <person name="Poulter G.T.M."/>
            <person name="Salmond G.P.C."/>
            <person name="Fineran P.C."/>
        </authorList>
    </citation>
    <scope>NUCLEOTIDE SEQUENCE [LARGE SCALE GENOMIC DNA]</scope>
    <source>
        <strain evidence="1 4">ATCC 39006</strain>
    </source>
</reference>
<dbReference type="KEGG" id="serq:CWC46_01940"/>
<dbReference type="Proteomes" id="UP000017700">
    <property type="component" value="Chromosome"/>
</dbReference>
<evidence type="ECO:0000313" key="2">
    <source>
        <dbReference type="EMBL" id="AUH03009.1"/>
    </source>
</evidence>
<dbReference type="EMBL" id="CP025084">
    <property type="protein sequence ID" value="AUH03009.1"/>
    <property type="molecule type" value="Genomic_DNA"/>
</dbReference>
<reference evidence="2" key="4">
    <citation type="submission" date="2017-11" db="EMBL/GenBank/DDBJ databases">
        <title>Complete genome sequence of Serratia sp. ATCC 39006.</title>
        <authorList>
            <person name="Hampton H.G."/>
            <person name="Jackson S.A."/>
            <person name="Jauregui R."/>
            <person name="Poulter G.T.M."/>
            <person name="Salmond G.P.C."/>
            <person name="Fineran P.C."/>
        </authorList>
    </citation>
    <scope>NUCLEOTIDE SEQUENCE</scope>
    <source>
        <strain evidence="2">ATCC 39006</strain>
    </source>
</reference>
<dbReference type="EMBL" id="CP025085">
    <property type="protein sequence ID" value="AUG98694.1"/>
    <property type="molecule type" value="Genomic_DNA"/>
</dbReference>
<evidence type="ECO:0000313" key="3">
    <source>
        <dbReference type="Proteomes" id="UP000017700"/>
    </source>
</evidence>
<organism evidence="2 3">
    <name type="scientific">Serratia sp. (strain ATCC 39006)</name>
    <name type="common">Prodigiosinella confusarubida</name>
    <dbReference type="NCBI Taxonomy" id="104623"/>
    <lineage>
        <taxon>Bacteria</taxon>
        <taxon>Pseudomonadati</taxon>
        <taxon>Pseudomonadota</taxon>
        <taxon>Gammaproteobacteria</taxon>
        <taxon>Enterobacterales</taxon>
        <taxon>Pectobacteriaceae</taxon>
        <taxon>Prodigiosinella</taxon>
    </lineage>
</organism>
<protein>
    <submittedName>
        <fullName evidence="2">Uncharacterized protein</fullName>
    </submittedName>
</protein>
<dbReference type="AlphaFoldDB" id="A0A2I5TEN7"/>
<dbReference type="OrthoDB" id="2086168at2"/>
<sequence>MCGICGLLDSGPQWSDALQQSLPRRQQRQQQLAVLNHALAPFRLKLSDFHGHWMLASPTGQQSIINNIDQIWKEAEAMLKRTIDPLDDDYLSSLVDKV</sequence>
<accession>A0A2I5TEN7</accession>
<reference evidence="2" key="2">
    <citation type="submission" date="2013-09" db="EMBL/GenBank/DDBJ databases">
        <authorList>
            <person name="Wang G."/>
            <person name="Yang Y."/>
            <person name="Su Y."/>
        </authorList>
    </citation>
    <scope>NUCLEOTIDE SEQUENCE</scope>
    <source>
        <strain evidence="2">ATCC 39006</strain>
    </source>
</reference>
<proteinExistence type="predicted"/>
<name>A0A2I5TEN7_SERS3</name>
<gene>
    <name evidence="1" type="ORF">CWC46_01940</name>
    <name evidence="2" type="ORF">Ser39006_001940</name>
</gene>
<dbReference type="KEGG" id="sera:Ser39006_001940"/>
<evidence type="ECO:0000313" key="1">
    <source>
        <dbReference type="EMBL" id="AUG98694.1"/>
    </source>
</evidence>